<evidence type="ECO:0000259" key="3">
    <source>
        <dbReference type="SMART" id="SM00822"/>
    </source>
</evidence>
<organism evidence="4 5">
    <name type="scientific">Acaryochloris thomasi RCC1774</name>
    <dbReference type="NCBI Taxonomy" id="1764569"/>
    <lineage>
        <taxon>Bacteria</taxon>
        <taxon>Bacillati</taxon>
        <taxon>Cyanobacteriota</taxon>
        <taxon>Cyanophyceae</taxon>
        <taxon>Acaryochloridales</taxon>
        <taxon>Acaryochloridaceae</taxon>
        <taxon>Acaryochloris</taxon>
        <taxon>Acaryochloris thomasi</taxon>
    </lineage>
</organism>
<dbReference type="AlphaFoldDB" id="A0A2W1JID8"/>
<proteinExistence type="inferred from homology"/>
<dbReference type="SUPFAM" id="SSF51735">
    <property type="entry name" value="NAD(P)-binding Rossmann-fold domains"/>
    <property type="match status" value="1"/>
</dbReference>
<dbReference type="PROSITE" id="PS00061">
    <property type="entry name" value="ADH_SHORT"/>
    <property type="match status" value="1"/>
</dbReference>
<dbReference type="FunFam" id="3.40.50.720:FF:000084">
    <property type="entry name" value="Short-chain dehydrogenase reductase"/>
    <property type="match status" value="1"/>
</dbReference>
<comment type="caution">
    <text evidence="4">The sequence shown here is derived from an EMBL/GenBank/DDBJ whole genome shotgun (WGS) entry which is preliminary data.</text>
</comment>
<dbReference type="Proteomes" id="UP000248857">
    <property type="component" value="Unassembled WGS sequence"/>
</dbReference>
<name>A0A2W1JID8_9CYAN</name>
<evidence type="ECO:0000256" key="1">
    <source>
        <dbReference type="ARBA" id="ARBA00006484"/>
    </source>
</evidence>
<protein>
    <submittedName>
        <fullName evidence="4">(S)-1-Phenylethanol dehydrogenase</fullName>
        <ecNumber evidence="4">1.1.1.311</ecNumber>
    </submittedName>
</protein>
<dbReference type="Pfam" id="PF13561">
    <property type="entry name" value="adh_short_C2"/>
    <property type="match status" value="1"/>
</dbReference>
<dbReference type="SMART" id="SM00822">
    <property type="entry name" value="PKS_KR"/>
    <property type="match status" value="1"/>
</dbReference>
<dbReference type="EC" id="1.1.1.311" evidence="4"/>
<dbReference type="InterPro" id="IPR002347">
    <property type="entry name" value="SDR_fam"/>
</dbReference>
<gene>
    <name evidence="4" type="primary">ped</name>
    <name evidence="4" type="ORF">C1752_02190</name>
</gene>
<dbReference type="OrthoDB" id="9785520at2"/>
<dbReference type="InterPro" id="IPR036291">
    <property type="entry name" value="NAD(P)-bd_dom_sf"/>
</dbReference>
<dbReference type="InterPro" id="IPR057326">
    <property type="entry name" value="KR_dom"/>
</dbReference>
<evidence type="ECO:0000313" key="4">
    <source>
        <dbReference type="EMBL" id="PZD73273.1"/>
    </source>
</evidence>
<dbReference type="Gene3D" id="3.40.50.720">
    <property type="entry name" value="NAD(P)-binding Rossmann-like Domain"/>
    <property type="match status" value="1"/>
</dbReference>
<accession>A0A2W1JID8</accession>
<dbReference type="NCBIfam" id="NF009466">
    <property type="entry name" value="PRK12826.1-2"/>
    <property type="match status" value="1"/>
</dbReference>
<feature type="domain" description="Ketoreductase" evidence="3">
    <location>
        <begin position="9"/>
        <end position="186"/>
    </location>
</feature>
<dbReference type="PANTHER" id="PTHR42879:SF2">
    <property type="entry name" value="3-OXOACYL-[ACYL-CARRIER-PROTEIN] REDUCTASE FABG"/>
    <property type="match status" value="1"/>
</dbReference>
<dbReference type="InterPro" id="IPR020904">
    <property type="entry name" value="Sc_DH/Rdtase_CS"/>
</dbReference>
<evidence type="ECO:0000313" key="5">
    <source>
        <dbReference type="Proteomes" id="UP000248857"/>
    </source>
</evidence>
<dbReference type="EMBL" id="PQWO01000006">
    <property type="protein sequence ID" value="PZD73273.1"/>
    <property type="molecule type" value="Genomic_DNA"/>
</dbReference>
<dbReference type="PRINTS" id="PR00081">
    <property type="entry name" value="GDHRDH"/>
</dbReference>
<dbReference type="RefSeq" id="WP_110986168.1">
    <property type="nucleotide sequence ID" value="NZ_CAWNWM010000006.1"/>
</dbReference>
<dbReference type="GO" id="GO:0018449">
    <property type="term" value="F:1-phenylethanol dehydrogenase activity"/>
    <property type="evidence" value="ECO:0007669"/>
    <property type="project" value="UniProtKB-EC"/>
</dbReference>
<comment type="similarity">
    <text evidence="1">Belongs to the short-chain dehydrogenases/reductases (SDR) family.</text>
</comment>
<dbReference type="GO" id="GO:0032787">
    <property type="term" value="P:monocarboxylic acid metabolic process"/>
    <property type="evidence" value="ECO:0007669"/>
    <property type="project" value="UniProtKB-ARBA"/>
</dbReference>
<sequence length="249" mass="26825">MIPQKHTGKVAVVTGASSGMGQEFARRLANEGADLVLASRHPATETEQMVKEAGRKAVTQSCDVTSADDVQALAEATQSQFGRCDILVNNAGIYPFQPFAEMSFEDWRKVFSVNLDALFFTCQAFLPMLKQHGWGRIINVSSTVCWSVAPNVTHYTAAKMGVIGFTRALATEVADAGITVNAVAPGLVRTGTTESGEQSEMFDMVKQMQAIHRTAETDDVASVVSFLASEDSRFMTGQTLSVDGGLTRF</sequence>
<dbReference type="CDD" id="cd05233">
    <property type="entry name" value="SDR_c"/>
    <property type="match status" value="1"/>
</dbReference>
<dbReference type="InterPro" id="IPR050259">
    <property type="entry name" value="SDR"/>
</dbReference>
<keyword evidence="2 4" id="KW-0560">Oxidoreductase</keyword>
<reference evidence="4 5" key="1">
    <citation type="journal article" date="2018" name="Sci. Rep.">
        <title>A novel species of the marine cyanobacterium Acaryochloris with a unique pigment content and lifestyle.</title>
        <authorList>
            <person name="Partensky F."/>
            <person name="Six C."/>
            <person name="Ratin M."/>
            <person name="Garczarek L."/>
            <person name="Vaulot D."/>
            <person name="Probert I."/>
            <person name="Calteau A."/>
            <person name="Gourvil P."/>
            <person name="Marie D."/>
            <person name="Grebert T."/>
            <person name="Bouchier C."/>
            <person name="Le Panse S."/>
            <person name="Gachenot M."/>
            <person name="Rodriguez F."/>
            <person name="Garrido J.L."/>
        </authorList>
    </citation>
    <scope>NUCLEOTIDE SEQUENCE [LARGE SCALE GENOMIC DNA]</scope>
    <source>
        <strain evidence="4 5">RCC1774</strain>
    </source>
</reference>
<dbReference type="PANTHER" id="PTHR42879">
    <property type="entry name" value="3-OXOACYL-(ACYL-CARRIER-PROTEIN) REDUCTASE"/>
    <property type="match status" value="1"/>
</dbReference>
<dbReference type="NCBIfam" id="NF005559">
    <property type="entry name" value="PRK07231.1"/>
    <property type="match status" value="1"/>
</dbReference>
<evidence type="ECO:0000256" key="2">
    <source>
        <dbReference type="ARBA" id="ARBA00023002"/>
    </source>
</evidence>
<dbReference type="PRINTS" id="PR00080">
    <property type="entry name" value="SDRFAMILY"/>
</dbReference>
<keyword evidence="5" id="KW-1185">Reference proteome</keyword>